<organism evidence="2 3">
    <name type="scientific">Frankia casuarinae (strain DSM 45818 / CECT 9043 / HFP020203 / CcI3)</name>
    <dbReference type="NCBI Taxonomy" id="106370"/>
    <lineage>
        <taxon>Bacteria</taxon>
        <taxon>Bacillati</taxon>
        <taxon>Actinomycetota</taxon>
        <taxon>Actinomycetes</taxon>
        <taxon>Frankiales</taxon>
        <taxon>Frankiaceae</taxon>
        <taxon>Frankia</taxon>
    </lineage>
</organism>
<dbReference type="HOGENOM" id="CLU_2232625_0_0_11"/>
<dbReference type="Proteomes" id="UP000001937">
    <property type="component" value="Chromosome"/>
</dbReference>
<evidence type="ECO:0000313" key="2">
    <source>
        <dbReference type="EMBL" id="ABD13837.1"/>
    </source>
</evidence>
<keyword evidence="3" id="KW-1185">Reference proteome</keyword>
<accession>Q2J4F5</accession>
<evidence type="ECO:0000313" key="3">
    <source>
        <dbReference type="Proteomes" id="UP000001937"/>
    </source>
</evidence>
<feature type="compositionally biased region" description="Basic and acidic residues" evidence="1">
    <location>
        <begin position="44"/>
        <end position="59"/>
    </location>
</feature>
<proteinExistence type="predicted"/>
<evidence type="ECO:0000256" key="1">
    <source>
        <dbReference type="SAM" id="MobiDB-lite"/>
    </source>
</evidence>
<dbReference type="KEGG" id="fra:Francci3_4491"/>
<feature type="region of interest" description="Disordered" evidence="1">
    <location>
        <begin position="43"/>
        <end position="105"/>
    </location>
</feature>
<protein>
    <submittedName>
        <fullName evidence="2">Uncharacterized protein</fullName>
    </submittedName>
</protein>
<sequence>MAVTSVAGLTVGDGGVWSWLPEAVDRQVNRGKSGSFVFVTPMFDHGREPRRGNDGDKASSWRRRCPAPPTPSPSGSGHIVADRHGWRHGPGRRAAFSNATRRLRH</sequence>
<dbReference type="AlphaFoldDB" id="Q2J4F5"/>
<reference evidence="2 3" key="1">
    <citation type="journal article" date="2007" name="Genome Res.">
        <title>Genome characteristics of facultatively symbiotic Frankia sp. strains reflect host range and host plant biogeography.</title>
        <authorList>
            <person name="Normand P."/>
            <person name="Lapierre P."/>
            <person name="Tisa L.S."/>
            <person name="Gogarten J.P."/>
            <person name="Alloisio N."/>
            <person name="Bagnarol E."/>
            <person name="Bassi C.A."/>
            <person name="Berry A.M."/>
            <person name="Bickhart D.M."/>
            <person name="Choisne N."/>
            <person name="Couloux A."/>
            <person name="Cournoyer B."/>
            <person name="Cruveiller S."/>
            <person name="Daubin V."/>
            <person name="Demange N."/>
            <person name="Francino M.P."/>
            <person name="Goltsman E."/>
            <person name="Huang Y."/>
            <person name="Kopp O.R."/>
            <person name="Labarre L."/>
            <person name="Lapidus A."/>
            <person name="Lavire C."/>
            <person name="Marechal J."/>
            <person name="Martinez M."/>
            <person name="Mastronunzio J.E."/>
            <person name="Mullin B.C."/>
            <person name="Niemann J."/>
            <person name="Pujic P."/>
            <person name="Rawnsley T."/>
            <person name="Rouy Z."/>
            <person name="Schenowitz C."/>
            <person name="Sellstedt A."/>
            <person name="Tavares F."/>
            <person name="Tomkins J.P."/>
            <person name="Vallenet D."/>
            <person name="Valverde C."/>
            <person name="Wall L.G."/>
            <person name="Wang Y."/>
            <person name="Medigue C."/>
            <person name="Benson D.R."/>
        </authorList>
    </citation>
    <scope>NUCLEOTIDE SEQUENCE [LARGE SCALE GENOMIC DNA]</scope>
    <source>
        <strain evidence="3">DSM 45818 / CECT 9043 / CcI3</strain>
    </source>
</reference>
<dbReference type="STRING" id="106370.Francci3_4491"/>
<dbReference type="EMBL" id="CP000249">
    <property type="protein sequence ID" value="ABD13837.1"/>
    <property type="molecule type" value="Genomic_DNA"/>
</dbReference>
<gene>
    <name evidence="2" type="ordered locus">Francci3_4491</name>
</gene>
<name>Q2J4F5_FRACC</name>